<proteinExistence type="predicted"/>
<protein>
    <submittedName>
        <fullName evidence="1">UBP-type domain-containing protein</fullName>
    </submittedName>
</protein>
<sequence length="137" mass="15481">MHLHMCPQTKHRLRFASRESHAPGRAMTTRVHRLEKVVVVATMVRESQRQLRAAGFYHSKCDRKHVTLHGLQLTTPLTGHAGGDCIQGYSSSKKKKTKYPNRRGAHSVALAPNLLYHVRLGCPEFGANNSWPQFTRS</sequence>
<reference evidence="1" key="1">
    <citation type="submission" date="2019-11" db="UniProtKB">
        <authorList>
            <consortium name="WormBaseParasite"/>
        </authorList>
    </citation>
    <scope>IDENTIFICATION</scope>
</reference>
<name>A0A5K3FUB9_MESCO</name>
<evidence type="ECO:0000313" key="1">
    <source>
        <dbReference type="WBParaSite" id="MCU_010076-RA"/>
    </source>
</evidence>
<dbReference type="WBParaSite" id="MCU_010076-RA">
    <property type="protein sequence ID" value="MCU_010076-RA"/>
    <property type="gene ID" value="MCU_010076"/>
</dbReference>
<accession>A0A5K3FUB9</accession>
<dbReference type="AlphaFoldDB" id="A0A5K3FUB9"/>
<organism evidence="1">
    <name type="scientific">Mesocestoides corti</name>
    <name type="common">Flatworm</name>
    <dbReference type="NCBI Taxonomy" id="53468"/>
    <lineage>
        <taxon>Eukaryota</taxon>
        <taxon>Metazoa</taxon>
        <taxon>Spiralia</taxon>
        <taxon>Lophotrochozoa</taxon>
        <taxon>Platyhelminthes</taxon>
        <taxon>Cestoda</taxon>
        <taxon>Eucestoda</taxon>
        <taxon>Cyclophyllidea</taxon>
        <taxon>Mesocestoididae</taxon>
        <taxon>Mesocestoides</taxon>
    </lineage>
</organism>